<organism evidence="1 2">
    <name type="scientific">Erwinia tracheiphila</name>
    <dbReference type="NCBI Taxonomy" id="65700"/>
    <lineage>
        <taxon>Bacteria</taxon>
        <taxon>Pseudomonadati</taxon>
        <taxon>Pseudomonadota</taxon>
        <taxon>Gammaproteobacteria</taxon>
        <taxon>Enterobacterales</taxon>
        <taxon>Erwiniaceae</taxon>
        <taxon>Erwinia</taxon>
    </lineage>
</organism>
<dbReference type="Proteomes" id="UP000033924">
    <property type="component" value="Unassembled WGS sequence"/>
</dbReference>
<evidence type="ECO:0008006" key="3">
    <source>
        <dbReference type="Google" id="ProtNLM"/>
    </source>
</evidence>
<reference evidence="1 2" key="1">
    <citation type="submission" date="2015-01" db="EMBL/GenBank/DDBJ databases">
        <title>Erwinia tracheiphila.</title>
        <authorList>
            <person name="Shapiro L.R."/>
        </authorList>
    </citation>
    <scope>NUCLEOTIDE SEQUENCE [LARGE SCALE GENOMIC DNA]</scope>
    <source>
        <strain evidence="1 2">BuffGH</strain>
    </source>
</reference>
<sequence>MIKVMTREELEIMPDLDRMITEGDCRWMTSIGASTRYYMIKMGRFPPRYEYGPKTKLYRLSEVQAWVRDKDKTTPTAHWRNALKVLWLVPGLPTRN</sequence>
<dbReference type="Gene3D" id="1.10.238.160">
    <property type="match status" value="1"/>
</dbReference>
<dbReference type="RefSeq" id="WP_040465897.1">
    <property type="nucleotide sequence ID" value="NZ_CP089932.1"/>
</dbReference>
<gene>
    <name evidence="1" type="ORF">SY86_25415</name>
</gene>
<proteinExistence type="predicted"/>
<dbReference type="EMBL" id="JXNU01000005">
    <property type="protein sequence ID" value="KKF34304.1"/>
    <property type="molecule type" value="Genomic_DNA"/>
</dbReference>
<dbReference type="PATRIC" id="fig|65700.7.peg.6274"/>
<evidence type="ECO:0000313" key="1">
    <source>
        <dbReference type="EMBL" id="KKF34304.1"/>
    </source>
</evidence>
<name>A0A0M2K5R8_9GAMM</name>
<keyword evidence="2" id="KW-1185">Reference proteome</keyword>
<evidence type="ECO:0000313" key="2">
    <source>
        <dbReference type="Proteomes" id="UP000033924"/>
    </source>
</evidence>
<protein>
    <recommendedName>
        <fullName evidence="3">AlpA family phage regulatory protein</fullName>
    </recommendedName>
</protein>
<dbReference type="Pfam" id="PF05930">
    <property type="entry name" value="Phage_AlpA"/>
    <property type="match status" value="1"/>
</dbReference>
<accession>A0A0M2K5R8</accession>
<dbReference type="InterPro" id="IPR010260">
    <property type="entry name" value="AlpA"/>
</dbReference>
<dbReference type="AlphaFoldDB" id="A0A0M2K5R8"/>
<comment type="caution">
    <text evidence="1">The sequence shown here is derived from an EMBL/GenBank/DDBJ whole genome shotgun (WGS) entry which is preliminary data.</text>
</comment>